<evidence type="ECO:0000256" key="2">
    <source>
        <dbReference type="SAM" id="MobiDB-lite"/>
    </source>
</evidence>
<accession>A0A9N9C6R9</accession>
<feature type="compositionally biased region" description="Low complexity" evidence="2">
    <location>
        <begin position="243"/>
        <end position="255"/>
    </location>
</feature>
<evidence type="ECO:0000313" key="4">
    <source>
        <dbReference type="Proteomes" id="UP000789739"/>
    </source>
</evidence>
<feature type="compositionally biased region" description="Gly residues" evidence="2">
    <location>
        <begin position="256"/>
        <end position="270"/>
    </location>
</feature>
<feature type="coiled-coil region" evidence="1">
    <location>
        <begin position="147"/>
        <end position="208"/>
    </location>
</feature>
<keyword evidence="1" id="KW-0175">Coiled coil</keyword>
<comment type="caution">
    <text evidence="3">The sequence shown here is derived from an EMBL/GenBank/DDBJ whole genome shotgun (WGS) entry which is preliminary data.</text>
</comment>
<dbReference type="OrthoDB" id="2421374at2759"/>
<gene>
    <name evidence="3" type="ORF">PBRASI_LOCUS7133</name>
</gene>
<feature type="region of interest" description="Disordered" evidence="2">
    <location>
        <begin position="231"/>
        <end position="270"/>
    </location>
</feature>
<feature type="non-terminal residue" evidence="3">
    <location>
        <position position="270"/>
    </location>
</feature>
<evidence type="ECO:0000313" key="3">
    <source>
        <dbReference type="EMBL" id="CAG8591207.1"/>
    </source>
</evidence>
<name>A0A9N9C6R9_9GLOM</name>
<dbReference type="EMBL" id="CAJVPI010001045">
    <property type="protein sequence ID" value="CAG8591207.1"/>
    <property type="molecule type" value="Genomic_DNA"/>
</dbReference>
<protein>
    <submittedName>
        <fullName evidence="3">1991_t:CDS:1</fullName>
    </submittedName>
</protein>
<evidence type="ECO:0000256" key="1">
    <source>
        <dbReference type="SAM" id="Coils"/>
    </source>
</evidence>
<sequence>ESNRDQLKHQLLEKKLEQVRNLVADNQLEKLKTIKPQVYEGLPPPPLPPKEKRIIVPKKDDNFEKHFSPRSDIPRDKKCLEADLAEEAAEQVLANTLMLSKLKTNSLLLLVLNEPVKKVEMLVIELVADVIEVLKFQADLNQLQIITPKHQKQILELEAEIKSIEAKYKENMVNAAKETDPAKKAKFVAAAQAAETELKKVKQKLRNNPLTKLIQYSHLLNYTDDLEKLFRGNVPKQPPTVPDVPSSNPSDPNDSGGSGRGTNPTGGGSG</sequence>
<keyword evidence="4" id="KW-1185">Reference proteome</keyword>
<organism evidence="3 4">
    <name type="scientific">Paraglomus brasilianum</name>
    <dbReference type="NCBI Taxonomy" id="144538"/>
    <lineage>
        <taxon>Eukaryota</taxon>
        <taxon>Fungi</taxon>
        <taxon>Fungi incertae sedis</taxon>
        <taxon>Mucoromycota</taxon>
        <taxon>Glomeromycotina</taxon>
        <taxon>Glomeromycetes</taxon>
        <taxon>Paraglomerales</taxon>
        <taxon>Paraglomeraceae</taxon>
        <taxon>Paraglomus</taxon>
    </lineage>
</organism>
<dbReference type="AlphaFoldDB" id="A0A9N9C6R9"/>
<dbReference type="Proteomes" id="UP000789739">
    <property type="component" value="Unassembled WGS sequence"/>
</dbReference>
<reference evidence="3" key="1">
    <citation type="submission" date="2021-06" db="EMBL/GenBank/DDBJ databases">
        <authorList>
            <person name="Kallberg Y."/>
            <person name="Tangrot J."/>
            <person name="Rosling A."/>
        </authorList>
    </citation>
    <scope>NUCLEOTIDE SEQUENCE</scope>
    <source>
        <strain evidence="3">BR232B</strain>
    </source>
</reference>
<proteinExistence type="predicted"/>